<accession>A0A117NFQ8</accession>
<sequence>MNQSALLSIDGDRYLFYFLPIDRYENGGSYSWQMLSPSGRSPEGRCWLSLIPRPIYISRVHKLPIYRSTLNRFPYRCRLSPLRPVPISSCMPVEPSVLGSSSPFSTLLLSGRVRLSGFVCLVQAGNGENQLAYRGFFRSCQIAGFS</sequence>
<organism evidence="1">
    <name type="scientific">Picea glauca</name>
    <name type="common">White spruce</name>
    <name type="synonym">Pinus glauca</name>
    <dbReference type="NCBI Taxonomy" id="3330"/>
    <lineage>
        <taxon>Eukaryota</taxon>
        <taxon>Viridiplantae</taxon>
        <taxon>Streptophyta</taxon>
        <taxon>Embryophyta</taxon>
        <taxon>Tracheophyta</taxon>
        <taxon>Spermatophyta</taxon>
        <taxon>Pinopsida</taxon>
        <taxon>Pinidae</taxon>
        <taxon>Conifers I</taxon>
        <taxon>Pinales</taxon>
        <taxon>Pinaceae</taxon>
        <taxon>Picea</taxon>
    </lineage>
</organism>
<comment type="caution">
    <text evidence="1">The sequence shown here is derived from an EMBL/GenBank/DDBJ whole genome shotgun (WGS) entry which is preliminary data.</text>
</comment>
<name>A0A117NFQ8_PICGL</name>
<keyword evidence="1" id="KW-0496">Mitochondrion</keyword>
<dbReference type="EMBL" id="LKAM01000017">
    <property type="protein sequence ID" value="KUM45635.1"/>
    <property type="molecule type" value="Genomic_DNA"/>
</dbReference>
<reference evidence="1" key="1">
    <citation type="journal article" date="2015" name="Genome Biol. Evol.">
        <title>Organellar Genomes of White Spruce (Picea glauca): Assembly and Annotation.</title>
        <authorList>
            <person name="Jackman S.D."/>
            <person name="Warren R.L."/>
            <person name="Gibb E.A."/>
            <person name="Vandervalk B.P."/>
            <person name="Mohamadi H."/>
            <person name="Chu J."/>
            <person name="Raymond A."/>
            <person name="Pleasance S."/>
            <person name="Coope R."/>
            <person name="Wildung M.R."/>
            <person name="Ritland C.E."/>
            <person name="Bousquet J."/>
            <person name="Jones S.J."/>
            <person name="Bohlmann J."/>
            <person name="Birol I."/>
        </authorList>
    </citation>
    <scope>NUCLEOTIDE SEQUENCE [LARGE SCALE GENOMIC DNA]</scope>
    <source>
        <tissue evidence="1">Flushing bud</tissue>
    </source>
</reference>
<proteinExistence type="predicted"/>
<geneLocation type="mitochondrion" evidence="1"/>
<dbReference type="AlphaFoldDB" id="A0A117NFQ8"/>
<protein>
    <submittedName>
        <fullName evidence="1">Uncharacterized protein</fullName>
    </submittedName>
</protein>
<evidence type="ECO:0000313" key="1">
    <source>
        <dbReference type="EMBL" id="KUM45635.1"/>
    </source>
</evidence>
<gene>
    <name evidence="1" type="ORF">ABT39_MTgene2471</name>
</gene>